<dbReference type="RefSeq" id="WP_078717447.1">
    <property type="nucleotide sequence ID" value="NZ_FUYC01000008.1"/>
</dbReference>
<dbReference type="Proteomes" id="UP000190027">
    <property type="component" value="Unassembled WGS sequence"/>
</dbReference>
<dbReference type="AlphaFoldDB" id="A0A1T4X7J2"/>
<accession>A0A1T4X7J2</accession>
<name>A0A1T4X7J2_9BACT</name>
<protein>
    <submittedName>
        <fullName evidence="1">Uncharacterized protein</fullName>
    </submittedName>
</protein>
<evidence type="ECO:0000313" key="1">
    <source>
        <dbReference type="EMBL" id="SKA85562.1"/>
    </source>
</evidence>
<keyword evidence="2" id="KW-1185">Reference proteome</keyword>
<proteinExistence type="predicted"/>
<reference evidence="1 2" key="1">
    <citation type="submission" date="2017-02" db="EMBL/GenBank/DDBJ databases">
        <authorList>
            <person name="Peterson S.W."/>
        </authorList>
    </citation>
    <scope>NUCLEOTIDE SEQUENCE [LARGE SCALE GENOMIC DNA]</scope>
    <source>
        <strain evidence="1 2">DSM 16080</strain>
    </source>
</reference>
<organism evidence="1 2">
    <name type="scientific">Paucidesulfovibrio gracilis DSM 16080</name>
    <dbReference type="NCBI Taxonomy" id="1121449"/>
    <lineage>
        <taxon>Bacteria</taxon>
        <taxon>Pseudomonadati</taxon>
        <taxon>Thermodesulfobacteriota</taxon>
        <taxon>Desulfovibrionia</taxon>
        <taxon>Desulfovibrionales</taxon>
        <taxon>Desulfovibrionaceae</taxon>
        <taxon>Paucidesulfovibrio</taxon>
    </lineage>
</organism>
<dbReference type="OrthoDB" id="5460537at2"/>
<dbReference type="STRING" id="1121449.SAMN02745704_01890"/>
<gene>
    <name evidence="1" type="ORF">SAMN02745704_01890</name>
</gene>
<evidence type="ECO:0000313" key="2">
    <source>
        <dbReference type="Proteomes" id="UP000190027"/>
    </source>
</evidence>
<sequence>MNIRTGPLSDRSRPGRFLSRAQGLLPGAALLLLVLLLHPGAAESRGFPNARWKAEEQRCIAACPSFPRFSGTETPAQYQRRIAAENAYNRCYARCIRQYQERVLLPREPYDDGSQGYLRRNGGN</sequence>
<dbReference type="EMBL" id="FUYC01000008">
    <property type="protein sequence ID" value="SKA85562.1"/>
    <property type="molecule type" value="Genomic_DNA"/>
</dbReference>